<feature type="region of interest" description="Disordered" evidence="1">
    <location>
        <begin position="140"/>
        <end position="230"/>
    </location>
</feature>
<name>A0ABX0GX75_9ACTN</name>
<protein>
    <submittedName>
        <fullName evidence="3">Uncharacterized protein</fullName>
    </submittedName>
</protein>
<dbReference type="EMBL" id="JAANNP010000034">
    <property type="protein sequence ID" value="NHC15514.1"/>
    <property type="molecule type" value="Genomic_DNA"/>
</dbReference>
<keyword evidence="4" id="KW-1185">Reference proteome</keyword>
<organism evidence="3 4">
    <name type="scientific">Motilibacter deserti</name>
    <dbReference type="NCBI Taxonomy" id="2714956"/>
    <lineage>
        <taxon>Bacteria</taxon>
        <taxon>Bacillati</taxon>
        <taxon>Actinomycetota</taxon>
        <taxon>Actinomycetes</taxon>
        <taxon>Motilibacterales</taxon>
        <taxon>Motilibacteraceae</taxon>
        <taxon>Motilibacter</taxon>
    </lineage>
</organism>
<dbReference type="PROSITE" id="PS51257">
    <property type="entry name" value="PROKAR_LIPOPROTEIN"/>
    <property type="match status" value="1"/>
</dbReference>
<keyword evidence="2" id="KW-0732">Signal</keyword>
<feature type="chain" id="PRO_5046167655" evidence="2">
    <location>
        <begin position="31"/>
        <end position="230"/>
    </location>
</feature>
<evidence type="ECO:0000313" key="4">
    <source>
        <dbReference type="Proteomes" id="UP000800981"/>
    </source>
</evidence>
<dbReference type="RefSeq" id="WP_166283983.1">
    <property type="nucleotide sequence ID" value="NZ_JAANNP010000034.1"/>
</dbReference>
<reference evidence="3 4" key="1">
    <citation type="submission" date="2020-03" db="EMBL/GenBank/DDBJ databases">
        <title>Two novel Motilibacter sp.</title>
        <authorList>
            <person name="Liu S."/>
        </authorList>
    </citation>
    <scope>NUCLEOTIDE SEQUENCE [LARGE SCALE GENOMIC DNA]</scope>
    <source>
        <strain evidence="3 4">E257</strain>
    </source>
</reference>
<feature type="compositionally biased region" description="Low complexity" evidence="1">
    <location>
        <begin position="156"/>
        <end position="200"/>
    </location>
</feature>
<evidence type="ECO:0000313" key="3">
    <source>
        <dbReference type="EMBL" id="NHC15514.1"/>
    </source>
</evidence>
<dbReference type="Proteomes" id="UP000800981">
    <property type="component" value="Unassembled WGS sequence"/>
</dbReference>
<sequence>MRAADRRGAAGLALAVAVSAGATACAPASAYDSSSFCAALNQVRASTGEVSSLLATAAPDERRSLRNELGEDVESLREVAEDTSSFEQTEAVRQVVEAFTGFDEAVRTSGDSERPEATLPVWLTLRRVGDAARLAATQLGCPLPTPSASPTPSSTPTPSGSPSSAPTPSPSTSSSPTPSQSGSPTPGASPSPSTSGSASPSPTPSPSSSVRPGPGGTLPPGVPDWPGRIL</sequence>
<feature type="signal peptide" evidence="2">
    <location>
        <begin position="1"/>
        <end position="30"/>
    </location>
</feature>
<proteinExistence type="predicted"/>
<accession>A0ABX0GX75</accession>
<gene>
    <name evidence="3" type="ORF">G9H71_17175</name>
</gene>
<comment type="caution">
    <text evidence="3">The sequence shown here is derived from an EMBL/GenBank/DDBJ whole genome shotgun (WGS) entry which is preliminary data.</text>
</comment>
<evidence type="ECO:0000256" key="2">
    <source>
        <dbReference type="SAM" id="SignalP"/>
    </source>
</evidence>
<evidence type="ECO:0000256" key="1">
    <source>
        <dbReference type="SAM" id="MobiDB-lite"/>
    </source>
</evidence>
<feature type="compositionally biased region" description="Pro residues" evidence="1">
    <location>
        <begin position="143"/>
        <end position="155"/>
    </location>
</feature>